<keyword evidence="1" id="KW-0472">Membrane</keyword>
<dbReference type="Proteomes" id="UP000824120">
    <property type="component" value="Chromosome 5"/>
</dbReference>
<keyword evidence="3" id="KW-1185">Reference proteome</keyword>
<evidence type="ECO:0000256" key="1">
    <source>
        <dbReference type="SAM" id="Phobius"/>
    </source>
</evidence>
<proteinExistence type="predicted"/>
<comment type="caution">
    <text evidence="2">The sequence shown here is derived from an EMBL/GenBank/DDBJ whole genome shotgun (WGS) entry which is preliminary data.</text>
</comment>
<accession>A0A9J5Z0T5</accession>
<reference evidence="2 3" key="1">
    <citation type="submission" date="2020-09" db="EMBL/GenBank/DDBJ databases">
        <title>De no assembly of potato wild relative species, Solanum commersonii.</title>
        <authorList>
            <person name="Cho K."/>
        </authorList>
    </citation>
    <scope>NUCLEOTIDE SEQUENCE [LARGE SCALE GENOMIC DNA]</scope>
    <source>
        <strain evidence="2">LZ3.2</strain>
        <tissue evidence="2">Leaf</tissue>
    </source>
</reference>
<sequence length="279" mass="31499">MLEIVTRLQYSLLEVVLSLTEVDKVDHHVLHTELHTLEVVMIVESWITGLKNALCGSYFSKYCKHLIVPRLRTMMRGIYLGHSYGLSTLLVEGGAFGIAITTSGVQVKVEHSQFYYSTSWLEAGVSCIPSLDPLRSMHDLESEWWCSLEVLRFSSIGKWKLTKKIHLLDGVMLLWFTLGLVPLGHYQLVDYVDMPLAGLVSFRMGFLAQICGGRVVCGLVVSIFQKLVFFGVGRYSGAQCYLVVRMMVVLWISVVTFRRKVSIGVEKFRIAKDRENALG</sequence>
<name>A0A9J5Z0T5_SOLCO</name>
<dbReference type="EMBL" id="JACXVP010000005">
    <property type="protein sequence ID" value="KAG5606539.1"/>
    <property type="molecule type" value="Genomic_DNA"/>
</dbReference>
<gene>
    <name evidence="2" type="ORF">H5410_028031</name>
</gene>
<dbReference type="AlphaFoldDB" id="A0A9J5Z0T5"/>
<protein>
    <submittedName>
        <fullName evidence="2">Uncharacterized protein</fullName>
    </submittedName>
</protein>
<keyword evidence="1" id="KW-0812">Transmembrane</keyword>
<evidence type="ECO:0000313" key="2">
    <source>
        <dbReference type="EMBL" id="KAG5606539.1"/>
    </source>
</evidence>
<evidence type="ECO:0000313" key="3">
    <source>
        <dbReference type="Proteomes" id="UP000824120"/>
    </source>
</evidence>
<feature type="transmembrane region" description="Helical" evidence="1">
    <location>
        <begin position="240"/>
        <end position="257"/>
    </location>
</feature>
<feature type="transmembrane region" description="Helical" evidence="1">
    <location>
        <begin position="167"/>
        <end position="186"/>
    </location>
</feature>
<organism evidence="2 3">
    <name type="scientific">Solanum commersonii</name>
    <name type="common">Commerson's wild potato</name>
    <name type="synonym">Commerson's nightshade</name>
    <dbReference type="NCBI Taxonomy" id="4109"/>
    <lineage>
        <taxon>Eukaryota</taxon>
        <taxon>Viridiplantae</taxon>
        <taxon>Streptophyta</taxon>
        <taxon>Embryophyta</taxon>
        <taxon>Tracheophyta</taxon>
        <taxon>Spermatophyta</taxon>
        <taxon>Magnoliopsida</taxon>
        <taxon>eudicotyledons</taxon>
        <taxon>Gunneridae</taxon>
        <taxon>Pentapetalae</taxon>
        <taxon>asterids</taxon>
        <taxon>lamiids</taxon>
        <taxon>Solanales</taxon>
        <taxon>Solanaceae</taxon>
        <taxon>Solanoideae</taxon>
        <taxon>Solaneae</taxon>
        <taxon>Solanum</taxon>
    </lineage>
</organism>
<feature type="non-terminal residue" evidence="2">
    <location>
        <position position="1"/>
    </location>
</feature>
<keyword evidence="1" id="KW-1133">Transmembrane helix</keyword>